<dbReference type="Proteomes" id="UP000020681">
    <property type="component" value="Unassembled WGS sequence"/>
</dbReference>
<dbReference type="EMBL" id="JAOL01000204">
    <property type="protein sequence ID" value="EUA85224.1"/>
    <property type="molecule type" value="Genomic_DNA"/>
</dbReference>
<reference evidence="2 3" key="1">
    <citation type="submission" date="2014-01" db="EMBL/GenBank/DDBJ databases">
        <authorList>
            <person name="Dobos K."/>
            <person name="Lenaerts A."/>
            <person name="Ordway D."/>
            <person name="DeGroote M.A."/>
            <person name="Parker T."/>
            <person name="Sizemore C."/>
            <person name="Tallon L.J."/>
            <person name="Sadzewicz L.K."/>
            <person name="Sengamalay N."/>
            <person name="Fraser C.M."/>
            <person name="Hine E."/>
            <person name="Shefchek K.A."/>
            <person name="Das S.P."/>
            <person name="Tettelin H."/>
        </authorList>
    </citation>
    <scope>NUCLEOTIDE SEQUENCE [LARGE SCALE GENOMIC DNA]</scope>
    <source>
        <strain evidence="2 3">Harvey</strain>
    </source>
</reference>
<evidence type="ECO:0000313" key="2">
    <source>
        <dbReference type="EMBL" id="EUA85224.1"/>
    </source>
</evidence>
<accession>A0ABN0QKS7</accession>
<comment type="caution">
    <text evidence="2">The sequence shown here is derived from an EMBL/GenBank/DDBJ whole genome shotgun (WGS) entry which is preliminary data.</text>
</comment>
<sequence>MRVRCLNRRRGAEISSAGFFGNPPNVDIETGKCEQSK</sequence>
<protein>
    <submittedName>
        <fullName evidence="2">Uncharacterized protein</fullName>
    </submittedName>
</protein>
<name>A0ABN0QKS7_MYCUL</name>
<keyword evidence="3" id="KW-1185">Reference proteome</keyword>
<gene>
    <name evidence="2" type="ORF">I551_8325</name>
</gene>
<evidence type="ECO:0000313" key="3">
    <source>
        <dbReference type="Proteomes" id="UP000020681"/>
    </source>
</evidence>
<evidence type="ECO:0000256" key="1">
    <source>
        <dbReference type="SAM" id="MobiDB-lite"/>
    </source>
</evidence>
<proteinExistence type="predicted"/>
<feature type="region of interest" description="Disordered" evidence="1">
    <location>
        <begin position="16"/>
        <end position="37"/>
    </location>
</feature>
<organism evidence="2 3">
    <name type="scientific">Mycobacterium ulcerans str. Harvey</name>
    <dbReference type="NCBI Taxonomy" id="1299332"/>
    <lineage>
        <taxon>Bacteria</taxon>
        <taxon>Bacillati</taxon>
        <taxon>Actinomycetota</taxon>
        <taxon>Actinomycetes</taxon>
        <taxon>Mycobacteriales</taxon>
        <taxon>Mycobacteriaceae</taxon>
        <taxon>Mycobacterium</taxon>
        <taxon>Mycobacterium ulcerans group</taxon>
    </lineage>
</organism>